<evidence type="ECO:0000256" key="6">
    <source>
        <dbReference type="SAM" id="MobiDB-lite"/>
    </source>
</evidence>
<evidence type="ECO:0000313" key="7">
    <source>
        <dbReference type="EnsemblMetazoa" id="XP_001180929"/>
    </source>
</evidence>
<dbReference type="GO" id="GO:0006270">
    <property type="term" value="P:DNA replication initiation"/>
    <property type="evidence" value="ECO:0000318"/>
    <property type="project" value="GO_Central"/>
</dbReference>
<keyword evidence="3" id="KW-0235">DNA replication</keyword>
<comment type="subcellular location">
    <subcellularLocation>
        <location evidence="1">Nucleus</location>
    </subcellularLocation>
</comment>
<dbReference type="RefSeq" id="XP_001180929.1">
    <property type="nucleotide sequence ID" value="XM_001180929.4"/>
</dbReference>
<dbReference type="GO" id="GO:0003697">
    <property type="term" value="F:single-stranded DNA binding"/>
    <property type="evidence" value="ECO:0000318"/>
    <property type="project" value="GO_Central"/>
</dbReference>
<dbReference type="AlphaFoldDB" id="A0A7M7G0R2"/>
<keyword evidence="5" id="KW-0131">Cell cycle</keyword>
<keyword evidence="8" id="KW-1185">Reference proteome</keyword>
<evidence type="ECO:0000256" key="4">
    <source>
        <dbReference type="ARBA" id="ARBA00023242"/>
    </source>
</evidence>
<dbReference type="GO" id="GO:0031261">
    <property type="term" value="C:DNA replication preinitiation complex"/>
    <property type="evidence" value="ECO:0000318"/>
    <property type="project" value="GO_Central"/>
</dbReference>
<dbReference type="InterPro" id="IPR003874">
    <property type="entry name" value="CDC45"/>
</dbReference>
<proteinExistence type="inferred from homology"/>
<evidence type="ECO:0000256" key="1">
    <source>
        <dbReference type="ARBA" id="ARBA00004123"/>
    </source>
</evidence>
<feature type="region of interest" description="Disordered" evidence="6">
    <location>
        <begin position="135"/>
        <end position="163"/>
    </location>
</feature>
<dbReference type="OrthoDB" id="10258882at2759"/>
<dbReference type="GeneID" id="753011"/>
<evidence type="ECO:0008006" key="9">
    <source>
        <dbReference type="Google" id="ProtNLM"/>
    </source>
</evidence>
<dbReference type="GO" id="GO:1902977">
    <property type="term" value="P:mitotic DNA replication preinitiation complex assembly"/>
    <property type="evidence" value="ECO:0000318"/>
    <property type="project" value="GO_Central"/>
</dbReference>
<reference evidence="7" key="2">
    <citation type="submission" date="2021-01" db="UniProtKB">
        <authorList>
            <consortium name="EnsemblMetazoa"/>
        </authorList>
    </citation>
    <scope>IDENTIFICATION</scope>
</reference>
<evidence type="ECO:0000313" key="8">
    <source>
        <dbReference type="Proteomes" id="UP000007110"/>
    </source>
</evidence>
<dbReference type="FunCoup" id="A0A7M7G0R2">
    <property type="interactions" value="1773"/>
</dbReference>
<dbReference type="Proteomes" id="UP000007110">
    <property type="component" value="Unassembled WGS sequence"/>
</dbReference>
<dbReference type="GO" id="GO:0000727">
    <property type="term" value="P:double-strand break repair via break-induced replication"/>
    <property type="evidence" value="ECO:0000318"/>
    <property type="project" value="GO_Central"/>
</dbReference>
<dbReference type="EnsemblMetazoa" id="XM_001180929">
    <property type="protein sequence ID" value="XP_001180929"/>
    <property type="gene ID" value="LOC753011"/>
</dbReference>
<name>A0A7M7G0R2_STRPU</name>
<dbReference type="KEGG" id="spu:753011"/>
<dbReference type="CTD" id="8318"/>
<evidence type="ECO:0000256" key="3">
    <source>
        <dbReference type="ARBA" id="ARBA00022705"/>
    </source>
</evidence>
<dbReference type="Pfam" id="PF02724">
    <property type="entry name" value="CDC45"/>
    <property type="match status" value="1"/>
</dbReference>
<accession>A0A7M7G0R2</accession>
<evidence type="ECO:0000256" key="2">
    <source>
        <dbReference type="ARBA" id="ARBA00010727"/>
    </source>
</evidence>
<dbReference type="OMA" id="EDCFMEA"/>
<protein>
    <recommendedName>
        <fullName evidence="9">Cell division control protein 45 homolog</fullName>
    </recommendedName>
</protein>
<reference evidence="8" key="1">
    <citation type="submission" date="2015-02" db="EMBL/GenBank/DDBJ databases">
        <title>Genome sequencing for Strongylocentrotus purpuratus.</title>
        <authorList>
            <person name="Murali S."/>
            <person name="Liu Y."/>
            <person name="Vee V."/>
            <person name="English A."/>
            <person name="Wang M."/>
            <person name="Skinner E."/>
            <person name="Han Y."/>
            <person name="Muzny D.M."/>
            <person name="Worley K.C."/>
            <person name="Gibbs R.A."/>
        </authorList>
    </citation>
    <scope>NUCLEOTIDE SEQUENCE</scope>
</reference>
<sequence>MFITDIRTQFYDVILHHRVLVLVADDVDAICACKILQTLLQWDHVQYTLVPVSGKDDVEQAFLEHSEQLKYVVLINCGGTVNLLESLQPDENVVFFICDSHRPLHLWNIYNETQIKLLMSPDDDFDIPSYEEVFRDDESDSDDSGAESDSSEPTGKRRRYDEDALVRKMNRRQERRNWDDKRSKILFDYEEFSYYGSSAAVVMYNLAWKKSKDTNDLLWWAIVGLTDQLIHKKIDREKYVSDVTELNRHVARHNHRGEDEENTVSVNTMKISFLPDLQLVLYRHWSIFESLKHSSYTACNLKLWTLKGQKKLNEFLADMGLPLAQCQQKFSAMDITYKNSIRELLESSARKFGLENITLPSFLAQYGFKNKFCAFDIAYAVEAILESVDKNKSSEERFLDALDCLSRSYIDKLHKGLDASKLQLQAVVIQVQSLLDMGQVVSAGPFLYAFLPEGTPETKFFAHPNCLSMLARFALEAYVKMSKSKKAKNLPLVMTAPLNSETGTSLVIGVPPLPELEQSSRNFFGRAFEQAGKKTGSRTLHNHFDSSIMELKTGDRSKFFDALISLLS</sequence>
<keyword evidence="4" id="KW-0539">Nucleus</keyword>
<dbReference type="PANTHER" id="PTHR10507:SF0">
    <property type="entry name" value="CELL DIVISION CONTROL PROTEIN 45 HOMOLOG"/>
    <property type="match status" value="1"/>
</dbReference>
<organism evidence="7 8">
    <name type="scientific">Strongylocentrotus purpuratus</name>
    <name type="common">Purple sea urchin</name>
    <dbReference type="NCBI Taxonomy" id="7668"/>
    <lineage>
        <taxon>Eukaryota</taxon>
        <taxon>Metazoa</taxon>
        <taxon>Echinodermata</taxon>
        <taxon>Eleutherozoa</taxon>
        <taxon>Echinozoa</taxon>
        <taxon>Echinoidea</taxon>
        <taxon>Euechinoidea</taxon>
        <taxon>Echinacea</taxon>
        <taxon>Camarodonta</taxon>
        <taxon>Echinidea</taxon>
        <taxon>Strongylocentrotidae</taxon>
        <taxon>Strongylocentrotus</taxon>
    </lineage>
</organism>
<dbReference type="InParanoid" id="A0A7M7G0R2"/>
<dbReference type="PANTHER" id="PTHR10507">
    <property type="entry name" value="CDC45-RELATED PROTEIN"/>
    <property type="match status" value="1"/>
</dbReference>
<feature type="compositionally biased region" description="Acidic residues" evidence="6">
    <location>
        <begin position="135"/>
        <end position="150"/>
    </location>
</feature>
<comment type="similarity">
    <text evidence="2">Belongs to the CDC45 family.</text>
</comment>
<dbReference type="GO" id="GO:0003682">
    <property type="term" value="F:chromatin binding"/>
    <property type="evidence" value="ECO:0000318"/>
    <property type="project" value="GO_Central"/>
</dbReference>
<evidence type="ECO:0000256" key="5">
    <source>
        <dbReference type="ARBA" id="ARBA00023306"/>
    </source>
</evidence>
<dbReference type="GO" id="GO:0003688">
    <property type="term" value="F:DNA replication origin binding"/>
    <property type="evidence" value="ECO:0000318"/>
    <property type="project" value="GO_Central"/>
</dbReference>